<evidence type="ECO:0000256" key="1">
    <source>
        <dbReference type="SAM" id="Phobius"/>
    </source>
</evidence>
<dbReference type="EMBL" id="BSEN01000003">
    <property type="protein sequence ID" value="GLJ75484.1"/>
    <property type="molecule type" value="Genomic_DNA"/>
</dbReference>
<protein>
    <recommendedName>
        <fullName evidence="4">Low temperature requirement protein A</fullName>
    </recommendedName>
</protein>
<evidence type="ECO:0008006" key="4">
    <source>
        <dbReference type="Google" id="ProtNLM"/>
    </source>
</evidence>
<reference evidence="2" key="2">
    <citation type="submission" date="2023-01" db="EMBL/GenBank/DDBJ databases">
        <authorList>
            <person name="Sun Q."/>
            <person name="Evtushenko L."/>
        </authorList>
    </citation>
    <scope>NUCLEOTIDE SEQUENCE</scope>
    <source>
        <strain evidence="2">VKM Ac-1401</strain>
    </source>
</reference>
<organism evidence="2 3">
    <name type="scientific">Leifsonia poae</name>
    <dbReference type="NCBI Taxonomy" id="110933"/>
    <lineage>
        <taxon>Bacteria</taxon>
        <taxon>Bacillati</taxon>
        <taxon>Actinomycetota</taxon>
        <taxon>Actinomycetes</taxon>
        <taxon>Micrococcales</taxon>
        <taxon>Microbacteriaceae</taxon>
        <taxon>Leifsonia</taxon>
    </lineage>
</organism>
<gene>
    <name evidence="2" type="ORF">GCM10017584_10580</name>
</gene>
<keyword evidence="1" id="KW-0472">Membrane</keyword>
<accession>A0A9W6H7Q5</accession>
<reference evidence="2" key="1">
    <citation type="journal article" date="2014" name="Int. J. Syst. Evol. Microbiol.">
        <title>Complete genome sequence of Corynebacterium casei LMG S-19264T (=DSM 44701T), isolated from a smear-ripened cheese.</title>
        <authorList>
            <consortium name="US DOE Joint Genome Institute (JGI-PGF)"/>
            <person name="Walter F."/>
            <person name="Albersmeier A."/>
            <person name="Kalinowski J."/>
            <person name="Ruckert C."/>
        </authorList>
    </citation>
    <scope>NUCLEOTIDE SEQUENCE</scope>
    <source>
        <strain evidence="2">VKM Ac-1401</strain>
    </source>
</reference>
<dbReference type="InterPro" id="IPR010640">
    <property type="entry name" value="Low_temperature_requirement_A"/>
</dbReference>
<feature type="transmembrane region" description="Helical" evidence="1">
    <location>
        <begin position="40"/>
        <end position="59"/>
    </location>
</feature>
<feature type="transmembrane region" description="Helical" evidence="1">
    <location>
        <begin position="66"/>
        <end position="86"/>
    </location>
</feature>
<evidence type="ECO:0000313" key="3">
    <source>
        <dbReference type="Proteomes" id="UP001142372"/>
    </source>
</evidence>
<keyword evidence="3" id="KW-1185">Reference proteome</keyword>
<dbReference type="Pfam" id="PF06772">
    <property type="entry name" value="LtrA"/>
    <property type="match status" value="1"/>
</dbReference>
<comment type="caution">
    <text evidence="2">The sequence shown here is derived from an EMBL/GenBank/DDBJ whole genome shotgun (WGS) entry which is preliminary data.</text>
</comment>
<sequence>MSVAIVAALWWCYFAGDDERAGLRMTEASSRRRSTLALTAFALDHYVMILGLVLLAAGVRFVTGDVFAVAPAAGAWLLAFGVALYLVGDARYRQELALGPALIRYLAALVCAATGLIGLAVASLWQLLALLIVLVVVIAGEAARAKSPTIPSIDPVS</sequence>
<dbReference type="Proteomes" id="UP001142372">
    <property type="component" value="Unassembled WGS sequence"/>
</dbReference>
<dbReference type="AlphaFoldDB" id="A0A9W6H7Q5"/>
<name>A0A9W6H7Q5_9MICO</name>
<feature type="transmembrane region" description="Helical" evidence="1">
    <location>
        <begin position="106"/>
        <end position="139"/>
    </location>
</feature>
<proteinExistence type="predicted"/>
<evidence type="ECO:0000313" key="2">
    <source>
        <dbReference type="EMBL" id="GLJ75484.1"/>
    </source>
</evidence>
<keyword evidence="1" id="KW-1133">Transmembrane helix</keyword>
<keyword evidence="1" id="KW-0812">Transmembrane</keyword>